<comment type="similarity">
    <text evidence="6">Belongs to the NusA family.</text>
</comment>
<organism evidence="9">
    <name type="scientific">Candidatus Methanophagaceae archaeon ANME-1 ERB6</name>
    <dbReference type="NCBI Taxonomy" id="2759912"/>
    <lineage>
        <taxon>Archaea</taxon>
        <taxon>Methanobacteriati</taxon>
        <taxon>Methanobacteriota</taxon>
        <taxon>Stenosarchaea group</taxon>
        <taxon>Methanomicrobia</taxon>
        <taxon>Candidatus Methanophagales</taxon>
        <taxon>Candidatus Methanophagaceae</taxon>
    </lineage>
</organism>
<dbReference type="InterPro" id="IPR058582">
    <property type="entry name" value="KH_NusA_2nd"/>
</dbReference>
<dbReference type="NCBIfam" id="TIGR01952">
    <property type="entry name" value="nusA_arch"/>
    <property type="match status" value="1"/>
</dbReference>
<dbReference type="Pfam" id="PF26594">
    <property type="entry name" value="KH_NusA_2nd"/>
    <property type="match status" value="1"/>
</dbReference>
<dbReference type="Gene3D" id="3.30.300.20">
    <property type="match status" value="2"/>
</dbReference>
<feature type="domain" description="NusA-like second KH" evidence="8">
    <location>
        <begin position="77"/>
        <end position="139"/>
    </location>
</feature>
<accession>A0A7G9YS18</accession>
<dbReference type="EMBL" id="MT631452">
    <property type="protein sequence ID" value="QNO50802.1"/>
    <property type="molecule type" value="Genomic_DNA"/>
</dbReference>
<proteinExistence type="inferred from homology"/>
<dbReference type="GO" id="GO:0003723">
    <property type="term" value="F:RNA binding"/>
    <property type="evidence" value="ECO:0007669"/>
    <property type="project" value="UniProtKB-KW"/>
</dbReference>
<gene>
    <name evidence="6 9" type="primary">nusA</name>
    <name evidence="9" type="ORF">GLJDJJHM_00006</name>
</gene>
<dbReference type="PANTHER" id="PTHR22648">
    <property type="entry name" value="TRANSCRIPTION TERMINATION FACTOR NUSA"/>
    <property type="match status" value="1"/>
</dbReference>
<protein>
    <recommendedName>
        <fullName evidence="6">Probable transcription termination protein NusA</fullName>
    </recommendedName>
</protein>
<keyword evidence="2 6" id="KW-0963">Cytoplasm</keyword>
<dbReference type="GO" id="GO:0006353">
    <property type="term" value="P:DNA-templated transcription termination"/>
    <property type="evidence" value="ECO:0007669"/>
    <property type="project" value="UniProtKB-UniRule"/>
</dbReference>
<dbReference type="HAMAP" id="MF_00945_A">
    <property type="entry name" value="NusA_A"/>
    <property type="match status" value="1"/>
</dbReference>
<dbReference type="GO" id="GO:0031564">
    <property type="term" value="P:transcription antitermination"/>
    <property type="evidence" value="ECO:0007669"/>
    <property type="project" value="InterPro"/>
</dbReference>
<keyword evidence="3" id="KW-0694">RNA-binding</keyword>
<evidence type="ECO:0000313" key="9">
    <source>
        <dbReference type="EMBL" id="QNO50802.1"/>
    </source>
</evidence>
<reference evidence="9" key="1">
    <citation type="submission" date="2020-06" db="EMBL/GenBank/DDBJ databases">
        <title>Unique genomic features of the anaerobic methanotrophic archaea.</title>
        <authorList>
            <person name="Chadwick G.L."/>
            <person name="Skennerton C.T."/>
            <person name="Laso-Perez R."/>
            <person name="Leu A.O."/>
            <person name="Speth D.R."/>
            <person name="Yu H."/>
            <person name="Morgan-Lang C."/>
            <person name="Hatzenpichler R."/>
            <person name="Goudeau D."/>
            <person name="Malmstrom R."/>
            <person name="Brazelton W.J."/>
            <person name="Woyke T."/>
            <person name="Hallam S.J."/>
            <person name="Tyson G.W."/>
            <person name="Wegener G."/>
            <person name="Boetius A."/>
            <person name="Orphan V."/>
        </authorList>
    </citation>
    <scope>NUCLEOTIDE SEQUENCE</scope>
</reference>
<evidence type="ECO:0000256" key="3">
    <source>
        <dbReference type="ARBA" id="ARBA00022884"/>
    </source>
</evidence>
<sequence length="142" mass="15752">MTVKLDTEGIGYIGVFEHLTGAGVRDCLVNNEENKVTMVIKNGDMSIAIGKGGSNVTKVKELLKKEIELVEYSADVKEFIENLLRPAYVKSVELLTKNGQRCAYVEVFNKDKGIAIGRNGEKIKKVKVLVKRNQDIDNVIIV</sequence>
<dbReference type="InterPro" id="IPR015946">
    <property type="entry name" value="KH_dom-like_a/b"/>
</dbReference>
<dbReference type="InterPro" id="IPR009019">
    <property type="entry name" value="KH_sf_prok-type"/>
</dbReference>
<evidence type="ECO:0000256" key="2">
    <source>
        <dbReference type="ARBA" id="ARBA00022490"/>
    </source>
</evidence>
<dbReference type="GO" id="GO:0005829">
    <property type="term" value="C:cytosol"/>
    <property type="evidence" value="ECO:0007669"/>
    <property type="project" value="TreeGrafter"/>
</dbReference>
<dbReference type="InterPro" id="IPR010212">
    <property type="entry name" value="NusA_arc"/>
</dbReference>
<dbReference type="SUPFAM" id="SSF54814">
    <property type="entry name" value="Prokaryotic type KH domain (KH-domain type II)"/>
    <property type="match status" value="2"/>
</dbReference>
<evidence type="ECO:0000259" key="8">
    <source>
        <dbReference type="Pfam" id="PF26594"/>
    </source>
</evidence>
<comment type="subcellular location">
    <subcellularLocation>
        <location evidence="6">Cytoplasm</location>
    </subcellularLocation>
</comment>
<evidence type="ECO:0000259" key="7">
    <source>
        <dbReference type="Pfam" id="PF07650"/>
    </source>
</evidence>
<evidence type="ECO:0000256" key="1">
    <source>
        <dbReference type="ARBA" id="ARBA00022472"/>
    </source>
</evidence>
<dbReference type="CDD" id="cd22530">
    <property type="entry name" value="KH-II_NusA_arch_rpt1"/>
    <property type="match status" value="1"/>
</dbReference>
<dbReference type="InterPro" id="IPR004044">
    <property type="entry name" value="KH_dom_type_2"/>
</dbReference>
<comment type="function">
    <text evidence="6">Participates in transcription termination.</text>
</comment>
<keyword evidence="1 6" id="KW-0806">Transcription termination</keyword>
<dbReference type="AlphaFoldDB" id="A0A7G9YS18"/>
<name>A0A7G9YS18_9EURY</name>
<dbReference type="InterPro" id="IPR030842">
    <property type="entry name" value="TF_NusA_bacterial"/>
</dbReference>
<dbReference type="PANTHER" id="PTHR22648:SF0">
    <property type="entry name" value="TRANSCRIPTION TERMINATION_ANTITERMINATION PROTEIN NUSA"/>
    <property type="match status" value="1"/>
</dbReference>
<dbReference type="Pfam" id="PF07650">
    <property type="entry name" value="KH_2"/>
    <property type="match status" value="1"/>
</dbReference>
<feature type="domain" description="KH type-2" evidence="7">
    <location>
        <begin position="14"/>
        <end position="72"/>
    </location>
</feature>
<keyword evidence="4 6" id="KW-0805">Transcription regulation</keyword>
<evidence type="ECO:0000256" key="5">
    <source>
        <dbReference type="ARBA" id="ARBA00023163"/>
    </source>
</evidence>
<keyword evidence="5 6" id="KW-0804">Transcription</keyword>
<evidence type="ECO:0000256" key="4">
    <source>
        <dbReference type="ARBA" id="ARBA00023015"/>
    </source>
</evidence>
<evidence type="ECO:0000256" key="6">
    <source>
        <dbReference type="HAMAP-Rule" id="MF_00945"/>
    </source>
</evidence>